<dbReference type="Proteomes" id="UP000013111">
    <property type="component" value="Unassembled WGS sequence"/>
</dbReference>
<accession>A0A831EL42</accession>
<evidence type="ECO:0000313" key="2">
    <source>
        <dbReference type="Proteomes" id="UP000013111"/>
    </source>
</evidence>
<gene>
    <name evidence="1" type="ORF">BN437_3165</name>
</gene>
<reference evidence="1 2" key="2">
    <citation type="submission" date="2013-04" db="EMBL/GenBank/DDBJ databases">
        <title>Comparative genomics of 12 strains of Erwinia amylovora identifies a pan-genome with a large conserved core and provides insights into host specificity.</title>
        <authorList>
            <person name="Mann R.A."/>
            <person name="Smits T.H.M."/>
            <person name="Buehlmann A."/>
            <person name="Blom J."/>
            <person name="Goesmann A."/>
            <person name="Frey J.E."/>
            <person name="Plummer K.M."/>
            <person name="Beer S.V."/>
            <person name="Luck J."/>
            <person name="Duffy B."/>
            <person name="Rodoni B."/>
        </authorList>
    </citation>
    <scope>NUCLEOTIDE SEQUENCE [LARGE SCALE GENOMIC DNA]</scope>
    <source>
        <strain evidence="2">CFBP 1232</strain>
    </source>
</reference>
<evidence type="ECO:0000313" key="1">
    <source>
        <dbReference type="EMBL" id="CCO95071.1"/>
    </source>
</evidence>
<sequence length="88" mass="9760">MLWLFGLGIYDGLTAYIKGEGISMEKRYAKDITSHLIAQIKAPYSAEEIAPGNDDRHALFEEHMREMAPGILTDDLRVPVQACPQAVA</sequence>
<organism evidence="1 2">
    <name type="scientific">Erwinia amylovora NBRC 12687 = CFBP 1232</name>
    <dbReference type="NCBI Taxonomy" id="1219359"/>
    <lineage>
        <taxon>Bacteria</taxon>
        <taxon>Pseudomonadati</taxon>
        <taxon>Pseudomonadota</taxon>
        <taxon>Gammaproteobacteria</taxon>
        <taxon>Enterobacterales</taxon>
        <taxon>Erwiniaceae</taxon>
        <taxon>Erwinia</taxon>
    </lineage>
</organism>
<reference evidence="1 2" key="1">
    <citation type="submission" date="2012-11" db="EMBL/GenBank/DDBJ databases">
        <authorList>
            <person name="Linke B."/>
        </authorList>
    </citation>
    <scope>NUCLEOTIDE SEQUENCE [LARGE SCALE GENOMIC DNA]</scope>
    <source>
        <strain evidence="2">CFBP 1232</strain>
    </source>
</reference>
<dbReference type="RefSeq" id="WP_004159969.1">
    <property type="nucleotide sequence ID" value="NZ_BAYW01000023.1"/>
</dbReference>
<dbReference type="GeneID" id="97607203"/>
<name>A0A831EL42_ERWAM</name>
<dbReference type="EMBL" id="CAPB01000038">
    <property type="protein sequence ID" value="CCO95071.1"/>
    <property type="molecule type" value="Genomic_DNA"/>
</dbReference>
<protein>
    <submittedName>
        <fullName evidence="1">Uncharacterized protein</fullName>
    </submittedName>
</protein>
<dbReference type="AlphaFoldDB" id="A0A831EL42"/>
<comment type="caution">
    <text evidence="1">The sequence shown here is derived from an EMBL/GenBank/DDBJ whole genome shotgun (WGS) entry which is preliminary data.</text>
</comment>
<proteinExistence type="predicted"/>